<evidence type="ECO:0000256" key="1">
    <source>
        <dbReference type="ARBA" id="ARBA00001974"/>
    </source>
</evidence>
<keyword evidence="6 14" id="KW-0479">Metal-binding</keyword>
<dbReference type="Pfam" id="PF00941">
    <property type="entry name" value="FAD_binding_5"/>
    <property type="match status" value="1"/>
</dbReference>
<evidence type="ECO:0000256" key="12">
    <source>
        <dbReference type="PIRSR" id="PIRSR000127-1"/>
    </source>
</evidence>
<dbReference type="Pfam" id="PF03450">
    <property type="entry name" value="CO_deh_flav_C"/>
    <property type="match status" value="1"/>
</dbReference>
<dbReference type="SMART" id="SM01008">
    <property type="entry name" value="Ald_Xan_dh_C"/>
    <property type="match status" value="1"/>
</dbReference>
<feature type="domain" description="2Fe-2S ferredoxin-type" evidence="15">
    <location>
        <begin position="28"/>
        <end position="118"/>
    </location>
</feature>
<dbReference type="InterPro" id="IPR012675">
    <property type="entry name" value="Beta-grasp_dom_sf"/>
</dbReference>
<comment type="cofactor">
    <cofactor evidence="14">
        <name>[2Fe-2S] cluster</name>
        <dbReference type="ChEBI" id="CHEBI:190135"/>
    </cofactor>
    <text evidence="14">Binds 2 [2Fe-2S] clusters.</text>
</comment>
<comment type="cofactor">
    <cofactor evidence="14">
        <name>Mo-molybdopterin</name>
        <dbReference type="ChEBI" id="CHEBI:71302"/>
    </cofactor>
    <text evidence="14">Binds 1 Mo-molybdopterin (Mo-MPT) cofactor per subunit.</text>
</comment>
<dbReference type="Gene3D" id="3.30.43.10">
    <property type="entry name" value="Uridine Diphospho-n-acetylenolpyruvylglucosamine Reductase, domain 2"/>
    <property type="match status" value="1"/>
</dbReference>
<evidence type="ECO:0000256" key="10">
    <source>
        <dbReference type="ARBA" id="ARBA00023014"/>
    </source>
</evidence>
<dbReference type="SMART" id="SM01092">
    <property type="entry name" value="CO_deh_flav_C"/>
    <property type="match status" value="1"/>
</dbReference>
<dbReference type="SUPFAM" id="SSF54665">
    <property type="entry name" value="CO dehydrogenase molybdoprotein N-domain-like"/>
    <property type="match status" value="1"/>
</dbReference>
<feature type="binding site" evidence="14">
    <location>
        <position position="1021"/>
    </location>
    <ligand>
        <name>Mo-molybdopterin</name>
        <dbReference type="ChEBI" id="CHEBI:71302"/>
    </ligand>
    <ligandPart>
        <name>Mo</name>
        <dbReference type="ChEBI" id="CHEBI:28685"/>
    </ligandPart>
</feature>
<feature type="binding site" evidence="13">
    <location>
        <position position="1023"/>
    </location>
    <ligand>
        <name>substrate</name>
    </ligand>
</feature>
<feature type="binding site" evidence="14">
    <location>
        <position position="173"/>
    </location>
    <ligand>
        <name>[2Fe-2S] cluster</name>
        <dbReference type="ChEBI" id="CHEBI:190135"/>
        <label>2</label>
    </ligand>
</feature>
<evidence type="ECO:0000313" key="17">
    <source>
        <dbReference type="EMBL" id="GAX25170.1"/>
    </source>
</evidence>
<feature type="binding site" evidence="14">
    <location>
        <position position="70"/>
    </location>
    <ligand>
        <name>[2Fe-2S] cluster</name>
        <dbReference type="ChEBI" id="CHEBI:190135"/>
        <label>1</label>
    </ligand>
</feature>
<evidence type="ECO:0000256" key="3">
    <source>
        <dbReference type="ARBA" id="ARBA00022505"/>
    </source>
</evidence>
<dbReference type="GO" id="GO:0071949">
    <property type="term" value="F:FAD binding"/>
    <property type="evidence" value="ECO:0007669"/>
    <property type="project" value="InterPro"/>
</dbReference>
<dbReference type="FunFam" id="3.30.365.10:FF:000004">
    <property type="entry name" value="Xanthine dehydrogenase oxidase"/>
    <property type="match status" value="1"/>
</dbReference>
<feature type="binding site" evidence="13">
    <location>
        <position position="404"/>
    </location>
    <ligand>
        <name>FAD</name>
        <dbReference type="ChEBI" id="CHEBI:57692"/>
    </ligand>
</feature>
<keyword evidence="3 14" id="KW-0500">Molybdenum</keyword>
<dbReference type="PANTHER" id="PTHR45444">
    <property type="entry name" value="XANTHINE DEHYDROGENASE"/>
    <property type="match status" value="1"/>
</dbReference>
<evidence type="ECO:0000259" key="15">
    <source>
        <dbReference type="PROSITE" id="PS51085"/>
    </source>
</evidence>
<proteinExistence type="inferred from homology"/>
<evidence type="ECO:0000259" key="16">
    <source>
        <dbReference type="PROSITE" id="PS51387"/>
    </source>
</evidence>
<dbReference type="Gene3D" id="3.30.465.10">
    <property type="match status" value="1"/>
</dbReference>
<feature type="binding site" evidence="14">
    <location>
        <position position="175"/>
    </location>
    <ligand>
        <name>[2Fe-2S] cluster</name>
        <dbReference type="ChEBI" id="CHEBI:190135"/>
        <label>2</label>
    </ligand>
</feature>
<gene>
    <name evidence="17" type="ORF">FisN_16Hh007</name>
</gene>
<dbReference type="SUPFAM" id="SSF56003">
    <property type="entry name" value="Molybdenum cofactor-binding domain"/>
    <property type="match status" value="1"/>
</dbReference>
<dbReference type="InterPro" id="IPR002346">
    <property type="entry name" value="Mopterin_DH_FAD-bd"/>
</dbReference>
<dbReference type="PROSITE" id="PS51387">
    <property type="entry name" value="FAD_PCMH"/>
    <property type="match status" value="1"/>
</dbReference>
<keyword evidence="8 17" id="KW-0560">Oxidoreductase</keyword>
<comment type="cofactor">
    <cofactor evidence="1 13">
        <name>FAD</name>
        <dbReference type="ChEBI" id="CHEBI:57692"/>
    </cofactor>
</comment>
<feature type="binding site" evidence="14">
    <location>
        <position position="873"/>
    </location>
    <ligand>
        <name>Mo-molybdopterin</name>
        <dbReference type="ChEBI" id="CHEBI:71302"/>
    </ligand>
    <ligandPart>
        <name>Mo</name>
        <dbReference type="ChEBI" id="CHEBI:28685"/>
    </ligandPart>
</feature>
<dbReference type="InterPro" id="IPR016166">
    <property type="entry name" value="FAD-bd_PCMH"/>
</dbReference>
<dbReference type="GO" id="GO:0004854">
    <property type="term" value="F:xanthine dehydrogenase activity"/>
    <property type="evidence" value="ECO:0007669"/>
    <property type="project" value="UniProtKB-EC"/>
</dbReference>
<dbReference type="InterPro" id="IPR036856">
    <property type="entry name" value="Ald_Oxase/Xan_DH_a/b_sf"/>
</dbReference>
<dbReference type="CDD" id="cd00207">
    <property type="entry name" value="fer2"/>
    <property type="match status" value="1"/>
</dbReference>
<dbReference type="Pfam" id="PF01315">
    <property type="entry name" value="Ald_Xan_dh_C"/>
    <property type="match status" value="1"/>
</dbReference>
<dbReference type="InterPro" id="IPR002888">
    <property type="entry name" value="2Fe-2S-bd"/>
</dbReference>
<sequence length="1474" mass="160904">MPPNQTTLYYENEDVSRIPLYQKKGYRTTPLLFVNGRKVPLAQAVKARPNQTLLSFLRDVLQLKGSKLGCAEGGCGACTVMLSKKNSSNGTLQHMAANACLMPILAADGYHITTIEGIGSVHTQLHPVQQAMVDLHGSQCGFCTPGIIVSIYTLLTNHPSTDYLEEHLDGNLCRCTGYRPIWDAARSLCDDAVKGPCGTPCRDCPERDTCQQECNVNDQCCSSSSKDKQQMYQETFMKHKEDWSQQANQMFPAELLEESEALTQSLMVVDTTEYQAGGTWFKPTTFVELLSLLKEFAGGCKIVVGNTEVGIETKFKQAVYPRLVSPSDRITEIYGMEVVDNCLMIGSCCPLSTIQQKCHEWSQQDRLLRTTLPIHDMLRWFASTQIRNVACLGGNLVTASPISDMNPMLAASGATLVLTSLSDESIQRRTIRVSEFFLKYRTVDLKSNEIVERVEIPLVAPVLEYYKPFKQARRREDDISIVTASMRIKLQVQDGTYKIADAALAFGGMAPTTVMASQTAAVLIGAEFCAATFDVARETLLNELKLPPSVPGGQAAFRMSLAASFLYKFYLQCVEELQVDIQKIKEDPSLLSLVGDLPTAPAVDDQEMSGAKTFLSKPKPQFYGVQTYPAPKVASGLEDKSLPSVDLDSESTKVAAEVGKAATHMSGPLHCTGEAVYVDDIPLPPGSLQAYLVQAKQCGVTFESLDAAPALSIPGVVAVYGYDDLIKLGGKNEYGPVVKDETVFLPPGEEIRMVGQVLAIVVAETLESAELGARSCKIEYGAASSKKIIVSIEDAIEAGSFYEIGRHGLERGDVSVLNSLATTEDFQGEPKVGDIVKVSGVFKSGAQEHFYLETNCSLCIPSENDLTIYCSTQATNKTQMFAASATGTPANKVVVRMKRMGGGFGGKETRSVFASCAAAVAAKISNRPVRLTLGRDVDMKTTGTRHCFITYYSASAEITENGAKLVAFDAKLFNNAGSGLDLSSPVMDRALFHVDGCYYYPHFRIEGVPCKTVQPPHTAFRGFGGPQGMVVAEHVIDHLATACKVPGDKIRKDNFYQIGHHMHFGMIIGEQFSGKWNVPSMWDRIYRDQNVVERRKEIDAFNAKHKWVKRGLAVLPTKFGIAFTAKFMNQGGALVHLYTDGTVLVSHGGTEMGQGLHTKVCQVAAQAFGIPLENVYVNDSSSDKVPNAIPTAASMSTDMYGMATLDACRQIIARIKPIQHKLGPDATLKEIALAAHMERIDLSAHGFFALDTSRCGFDWTKNKPEDFPDDAPENSWKGHPFNYFTQGVACAEVELDLLTGNHKTLRADVLVDVGSSINPAIDIGQIEGAFIQGMGWSTMEEVIYSDDDHRWCGPRGTVFTAGPGTYKIPAFNDVPEIFNVSLLENVDNPFAVHSSKAVGEPPFVLGTSVFYAIKDALIAARKSNLNDQQYFEMRMPATSERIRMYAADPLVSQALSTMLGEESTATTFQPQGSY</sequence>
<dbReference type="InterPro" id="IPR008274">
    <property type="entry name" value="AldOxase/xan_DH_MoCoBD1"/>
</dbReference>
<evidence type="ECO:0000256" key="8">
    <source>
        <dbReference type="ARBA" id="ARBA00023002"/>
    </source>
</evidence>
<feature type="binding site" evidence="14">
    <location>
        <position position="75"/>
    </location>
    <ligand>
        <name>[2Fe-2S] cluster</name>
        <dbReference type="ChEBI" id="CHEBI:190135"/>
        <label>1</label>
    </ligand>
</feature>
<dbReference type="FunFam" id="3.30.365.10:FF:000001">
    <property type="entry name" value="Xanthine dehydrogenase oxidase"/>
    <property type="match status" value="1"/>
</dbReference>
<dbReference type="InterPro" id="IPR000674">
    <property type="entry name" value="Ald_Oxase/Xan_DH_a/b"/>
</dbReference>
<evidence type="ECO:0000256" key="6">
    <source>
        <dbReference type="ARBA" id="ARBA00022723"/>
    </source>
</evidence>
<feature type="binding site" evidence="13">
    <location>
        <begin position="302"/>
        <end position="309"/>
    </location>
    <ligand>
        <name>FAD</name>
        <dbReference type="ChEBI" id="CHEBI:57692"/>
    </ligand>
</feature>
<feature type="domain" description="FAD-binding PCMH-type" evidence="16">
    <location>
        <begin position="273"/>
        <end position="461"/>
    </location>
</feature>
<dbReference type="Pfam" id="PF20256">
    <property type="entry name" value="MoCoBD_2"/>
    <property type="match status" value="1"/>
</dbReference>
<feature type="binding site" evidence="13">
    <location>
        <position position="381"/>
    </location>
    <ligand>
        <name>FAD</name>
        <dbReference type="ChEBI" id="CHEBI:57692"/>
    </ligand>
</feature>
<dbReference type="InterPro" id="IPR001041">
    <property type="entry name" value="2Fe-2S_ferredoxin-type"/>
</dbReference>
<feature type="binding site" evidence="13">
    <location>
        <position position="470"/>
    </location>
    <ligand>
        <name>FAD</name>
        <dbReference type="ChEBI" id="CHEBI:57692"/>
    </ligand>
</feature>
<dbReference type="EC" id="1.17.3.2" evidence="17"/>
<evidence type="ECO:0000313" key="18">
    <source>
        <dbReference type="Proteomes" id="UP000198406"/>
    </source>
</evidence>
<evidence type="ECO:0000256" key="7">
    <source>
        <dbReference type="ARBA" id="ARBA00022827"/>
    </source>
</evidence>
<evidence type="ECO:0000256" key="13">
    <source>
        <dbReference type="PIRSR" id="PIRSR000127-2"/>
    </source>
</evidence>
<dbReference type="InterPro" id="IPR016169">
    <property type="entry name" value="FAD-bd_PCMH_sub2"/>
</dbReference>
<dbReference type="FunFam" id="3.30.365.10:FF:000002">
    <property type="entry name" value="Xanthine dehydrogenase oxidase"/>
    <property type="match status" value="1"/>
</dbReference>
<dbReference type="PANTHER" id="PTHR45444:SF3">
    <property type="entry name" value="XANTHINE DEHYDROGENASE"/>
    <property type="match status" value="1"/>
</dbReference>
<dbReference type="Gene3D" id="3.30.390.50">
    <property type="entry name" value="CO dehydrogenase flavoprotein, C-terminal domain"/>
    <property type="match status" value="1"/>
</dbReference>
<comment type="caution">
    <text evidence="17">The sequence shown here is derived from an EMBL/GenBank/DDBJ whole genome shotgun (WGS) entry which is preliminary data.</text>
</comment>
<feature type="binding site" evidence="14">
    <location>
        <position position="140"/>
    </location>
    <ligand>
        <name>[2Fe-2S] cluster</name>
        <dbReference type="ChEBI" id="CHEBI:190135"/>
        <label>2</label>
    </ligand>
</feature>
<dbReference type="InterPro" id="IPR036884">
    <property type="entry name" value="2Fe-2S-bd_dom_sf"/>
</dbReference>
<feature type="binding site" evidence="13">
    <location>
        <position position="1124"/>
    </location>
    <ligand>
        <name>substrate</name>
    </ligand>
</feature>
<dbReference type="GO" id="GO:0051537">
    <property type="term" value="F:2 iron, 2 sulfur cluster binding"/>
    <property type="evidence" value="ECO:0007669"/>
    <property type="project" value="UniProtKB-KW"/>
</dbReference>
<name>A0A1Z5KFS7_FISSO</name>
<dbReference type="SUPFAM" id="SSF47741">
    <property type="entry name" value="CO dehydrogenase ISP C-domain like"/>
    <property type="match status" value="1"/>
</dbReference>
<keyword evidence="5 14" id="KW-0001">2Fe-2S</keyword>
<dbReference type="InterPro" id="IPR037165">
    <property type="entry name" value="AldOxase/xan_DH_Mopterin-bd_sf"/>
</dbReference>
<dbReference type="InterPro" id="IPR046867">
    <property type="entry name" value="AldOxase/xan_DH_MoCoBD2"/>
</dbReference>
<dbReference type="InterPro" id="IPR036010">
    <property type="entry name" value="2Fe-2S_ferredoxin-like_sf"/>
</dbReference>
<feature type="binding site" evidence="14">
    <location>
        <position position="1193"/>
    </location>
    <ligand>
        <name>Mo-molybdopterin</name>
        <dbReference type="ChEBI" id="CHEBI:71302"/>
    </ligand>
    <ligandPart>
        <name>Mo</name>
        <dbReference type="ChEBI" id="CHEBI:28685"/>
    </ligandPart>
</feature>
<dbReference type="InterPro" id="IPR016167">
    <property type="entry name" value="FAD-bd_PCMH_sub1"/>
</dbReference>
<comment type="cofactor">
    <cofactor evidence="11">
        <name>[2Fe-2S] cluster</name>
        <dbReference type="ChEBI" id="CHEBI:190135"/>
    </cofactor>
</comment>
<evidence type="ECO:0000256" key="14">
    <source>
        <dbReference type="PIRSR" id="PIRSR000127-3"/>
    </source>
</evidence>
<protein>
    <submittedName>
        <fullName evidence="17">Xanthine dehydrogenase/oxidase</fullName>
        <ecNumber evidence="17">1.17.1.4</ecNumber>
        <ecNumber evidence="17">1.17.3.2</ecNumber>
    </submittedName>
</protein>
<dbReference type="SUPFAM" id="SSF54292">
    <property type="entry name" value="2Fe-2S ferredoxin-like"/>
    <property type="match status" value="1"/>
</dbReference>
<keyword evidence="18" id="KW-1185">Reference proteome</keyword>
<feature type="binding site" evidence="13">
    <location>
        <position position="908"/>
    </location>
    <ligand>
        <name>substrate</name>
    </ligand>
</feature>
<dbReference type="InterPro" id="IPR036318">
    <property type="entry name" value="FAD-bd_PCMH-like_sf"/>
</dbReference>
<keyword evidence="4" id="KW-0285">Flavoprotein</keyword>
<keyword evidence="10 14" id="KW-0411">Iron-sulfur</keyword>
<dbReference type="Gene3D" id="3.10.20.30">
    <property type="match status" value="1"/>
</dbReference>
<dbReference type="Pfam" id="PF01799">
    <property type="entry name" value="Fer2_2"/>
    <property type="match status" value="1"/>
</dbReference>
<dbReference type="Proteomes" id="UP000198406">
    <property type="component" value="Unassembled WGS sequence"/>
</dbReference>
<dbReference type="Pfam" id="PF02738">
    <property type="entry name" value="MoCoBD_1"/>
    <property type="match status" value="1"/>
</dbReference>
<organism evidence="17 18">
    <name type="scientific">Fistulifera solaris</name>
    <name type="common">Oleaginous diatom</name>
    <dbReference type="NCBI Taxonomy" id="1519565"/>
    <lineage>
        <taxon>Eukaryota</taxon>
        <taxon>Sar</taxon>
        <taxon>Stramenopiles</taxon>
        <taxon>Ochrophyta</taxon>
        <taxon>Bacillariophyta</taxon>
        <taxon>Bacillariophyceae</taxon>
        <taxon>Bacillariophycidae</taxon>
        <taxon>Naviculales</taxon>
        <taxon>Naviculaceae</taxon>
        <taxon>Fistulifera</taxon>
    </lineage>
</organism>
<accession>A0A1Z5KFS7</accession>
<dbReference type="EC" id="1.17.1.4" evidence="17"/>
<dbReference type="InterPro" id="IPR016208">
    <property type="entry name" value="Ald_Oxase/xanthine_DH-like"/>
</dbReference>
<feature type="active site" description="Proton acceptor" evidence="12">
    <location>
        <position position="1400"/>
    </location>
</feature>
<dbReference type="Gene3D" id="3.90.1170.50">
    <property type="entry name" value="Aldehyde oxidase/xanthine dehydrogenase, a/b hammerhead"/>
    <property type="match status" value="1"/>
</dbReference>
<dbReference type="Gene3D" id="3.30.365.10">
    <property type="entry name" value="Aldehyde oxidase/xanthine dehydrogenase, molybdopterin binding domain"/>
    <property type="match status" value="4"/>
</dbReference>
<dbReference type="OrthoDB" id="8300278at2759"/>
<feature type="binding site" evidence="14">
    <location>
        <position position="143"/>
    </location>
    <ligand>
        <name>[2Fe-2S] cluster</name>
        <dbReference type="ChEBI" id="CHEBI:190135"/>
        <label>2</label>
    </ligand>
</feature>
<dbReference type="PROSITE" id="PS51085">
    <property type="entry name" value="2FE2S_FER_2"/>
    <property type="match status" value="1"/>
</dbReference>
<evidence type="ECO:0000256" key="2">
    <source>
        <dbReference type="ARBA" id="ARBA00006849"/>
    </source>
</evidence>
<dbReference type="InterPro" id="IPR005107">
    <property type="entry name" value="CO_DH_flav_C"/>
</dbReference>
<dbReference type="PIRSF" id="PIRSF000127">
    <property type="entry name" value="Xanthine_DH"/>
    <property type="match status" value="1"/>
</dbReference>
<evidence type="ECO:0000256" key="4">
    <source>
        <dbReference type="ARBA" id="ARBA00022630"/>
    </source>
</evidence>
<dbReference type="InterPro" id="IPR006058">
    <property type="entry name" value="2Fe2S_fd_BS"/>
</dbReference>
<evidence type="ECO:0000256" key="9">
    <source>
        <dbReference type="ARBA" id="ARBA00023004"/>
    </source>
</evidence>
<feature type="binding site" evidence="13">
    <location>
        <position position="989"/>
    </location>
    <ligand>
        <name>substrate</name>
    </ligand>
</feature>
<dbReference type="SUPFAM" id="SSF55447">
    <property type="entry name" value="CO dehydrogenase flavoprotein C-terminal domain-like"/>
    <property type="match status" value="1"/>
</dbReference>
<feature type="binding site" evidence="14">
    <location>
        <position position="100"/>
    </location>
    <ligand>
        <name>[2Fe-2S] cluster</name>
        <dbReference type="ChEBI" id="CHEBI:190135"/>
        <label>1</label>
    </ligand>
</feature>
<dbReference type="EMBL" id="BDSP01000222">
    <property type="protein sequence ID" value="GAX25170.1"/>
    <property type="molecule type" value="Genomic_DNA"/>
</dbReference>
<keyword evidence="7 13" id="KW-0274">FAD</keyword>
<dbReference type="InParanoid" id="A0A1Z5KFS7"/>
<dbReference type="Gene3D" id="1.10.150.120">
    <property type="entry name" value="[2Fe-2S]-binding domain"/>
    <property type="match status" value="1"/>
</dbReference>
<dbReference type="Pfam" id="PF00111">
    <property type="entry name" value="Fer2"/>
    <property type="match status" value="1"/>
</dbReference>
<dbReference type="SUPFAM" id="SSF56176">
    <property type="entry name" value="FAD-binding/transporter-associated domain-like"/>
    <property type="match status" value="1"/>
</dbReference>
<evidence type="ECO:0000256" key="5">
    <source>
        <dbReference type="ARBA" id="ARBA00022714"/>
    </source>
</evidence>
<dbReference type="InterPro" id="IPR036683">
    <property type="entry name" value="CO_DH_flav_C_dom_sf"/>
</dbReference>
<dbReference type="FunFam" id="3.10.20.30:FF:000015">
    <property type="entry name" value="Aldehyde oxidase 1"/>
    <property type="match status" value="1"/>
</dbReference>
<dbReference type="PROSITE" id="PS00197">
    <property type="entry name" value="2FE2S_FER_1"/>
    <property type="match status" value="1"/>
</dbReference>
<keyword evidence="9 14" id="KW-0408">Iron</keyword>
<feature type="binding site" evidence="14">
    <location>
        <position position="904"/>
    </location>
    <ligand>
        <name>Mo-molybdopterin</name>
        <dbReference type="ChEBI" id="CHEBI:71302"/>
    </ligand>
    <ligandPart>
        <name>Mo</name>
        <dbReference type="ChEBI" id="CHEBI:28685"/>
    </ligandPart>
</feature>
<dbReference type="GO" id="GO:0005506">
    <property type="term" value="F:iron ion binding"/>
    <property type="evidence" value="ECO:0007669"/>
    <property type="project" value="InterPro"/>
</dbReference>
<reference evidence="17 18" key="1">
    <citation type="journal article" date="2015" name="Plant Cell">
        <title>Oil accumulation by the oleaginous diatom Fistulifera solaris as revealed by the genome and transcriptome.</title>
        <authorList>
            <person name="Tanaka T."/>
            <person name="Maeda Y."/>
            <person name="Veluchamy A."/>
            <person name="Tanaka M."/>
            <person name="Abida H."/>
            <person name="Marechal E."/>
            <person name="Bowler C."/>
            <person name="Muto M."/>
            <person name="Sunaga Y."/>
            <person name="Tanaka M."/>
            <person name="Yoshino T."/>
            <person name="Taniguchi T."/>
            <person name="Fukuda Y."/>
            <person name="Nemoto M."/>
            <person name="Matsumoto M."/>
            <person name="Wong P.S."/>
            <person name="Aburatani S."/>
            <person name="Fujibuchi W."/>
        </authorList>
    </citation>
    <scope>NUCLEOTIDE SEQUENCE [LARGE SCALE GENOMIC DNA]</scope>
    <source>
        <strain evidence="17 18">JPCC DA0580</strain>
    </source>
</reference>
<feature type="binding site" evidence="14">
    <location>
        <position position="78"/>
    </location>
    <ligand>
        <name>[2Fe-2S] cluster</name>
        <dbReference type="ChEBI" id="CHEBI:190135"/>
        <label>1</label>
    </ligand>
</feature>
<evidence type="ECO:0000256" key="11">
    <source>
        <dbReference type="ARBA" id="ARBA00034078"/>
    </source>
</evidence>
<dbReference type="FunFam" id="3.30.465.10:FF:000004">
    <property type="entry name" value="Xanthine dehydrogenase/oxidase"/>
    <property type="match status" value="1"/>
</dbReference>
<dbReference type="GO" id="GO:0004855">
    <property type="term" value="F:xanthine oxidase activity"/>
    <property type="evidence" value="ECO:0007669"/>
    <property type="project" value="UniProtKB-EC"/>
</dbReference>
<comment type="similarity">
    <text evidence="2">Belongs to the xanthine dehydrogenase family.</text>
</comment>